<evidence type="ECO:0000313" key="4">
    <source>
        <dbReference type="Proteomes" id="UP000265916"/>
    </source>
</evidence>
<dbReference type="RefSeq" id="WP_119532735.1">
    <property type="nucleotide sequence ID" value="NZ_JBHSSP010000001.1"/>
</dbReference>
<dbReference type="InterPro" id="IPR000192">
    <property type="entry name" value="Aminotrans_V_dom"/>
</dbReference>
<dbReference type="EMBL" id="NRJG01000195">
    <property type="protein sequence ID" value="RIY34609.1"/>
    <property type="molecule type" value="Genomic_DNA"/>
</dbReference>
<gene>
    <name evidence="3" type="ORF">CKF58_08045</name>
</gene>
<sequence length="549" mass="62923">MPQDLKTKKLSTQLDQYKELVTNFASQFPALKHNPDLIYLDNAATSLRPQAVLDAFSTYYAYPGNVERSLLTKELSQVINQGHQALSNYIDPKNNNKDSLVFTQNTTDALNLLALTLGQFWAKQAQHLETSLKRTKQKFYILVNESNHHANLLPWIKLCANFDFLELITIPLNKDLSFDFKCFEMLCTLHGDHILLMSFSTVDNINGYTLPIKRIAQIQKQLAPKAWLCLDNAQGSCFNAHYLQENLLENWPADFVIGSLHKMYGLTGLGYLMVSERVLKLTTMQNFGLSAQATAIDNYLAQYLETGNLDYPPSPPPSKTKVENNEVYTDLESSTKKTKKRKKPTKLELFEQSLQYQINHLNDFNQLHFLEHQWVGGGFVKNVSLKEANYSLHDNNPFTVAGTSNINALTTVKTNIEWLKEQPLEELYHYTNLLQQYFIAKLLTLDNVSDLRYNQDIARTLYRTAKPIRILPSYGHHVLLTIEDSGDVELGQFLAKHQVAVRVGKHCVYPFHRTIDVDSTIRFSLAPFNNKEQIDKVIELIKEFSEDFF</sequence>
<dbReference type="OrthoDB" id="9808002at2"/>
<dbReference type="PANTHER" id="PTHR43586:SF8">
    <property type="entry name" value="CYSTEINE DESULFURASE 1, CHLOROPLASTIC"/>
    <property type="match status" value="1"/>
</dbReference>
<organism evidence="3 4">
    <name type="scientific">Psittacicella hinzii</name>
    <dbReference type="NCBI Taxonomy" id="2028575"/>
    <lineage>
        <taxon>Bacteria</taxon>
        <taxon>Pseudomonadati</taxon>
        <taxon>Pseudomonadota</taxon>
        <taxon>Gammaproteobacteria</taxon>
        <taxon>Pasteurellales</taxon>
        <taxon>Psittacicellaceae</taxon>
        <taxon>Psittacicella</taxon>
    </lineage>
</organism>
<dbReference type="Pfam" id="PF00266">
    <property type="entry name" value="Aminotran_5"/>
    <property type="match status" value="2"/>
</dbReference>
<keyword evidence="1" id="KW-0663">Pyridoxal phosphate</keyword>
<dbReference type="PANTHER" id="PTHR43586">
    <property type="entry name" value="CYSTEINE DESULFURASE"/>
    <property type="match status" value="1"/>
</dbReference>
<protein>
    <recommendedName>
        <fullName evidence="2">Aminotransferase class V domain-containing protein</fullName>
    </recommendedName>
</protein>
<evidence type="ECO:0000259" key="2">
    <source>
        <dbReference type="Pfam" id="PF00266"/>
    </source>
</evidence>
<dbReference type="Gene3D" id="3.90.1150.10">
    <property type="entry name" value="Aspartate Aminotransferase, domain 1"/>
    <property type="match status" value="2"/>
</dbReference>
<dbReference type="SUPFAM" id="SSF53383">
    <property type="entry name" value="PLP-dependent transferases"/>
    <property type="match status" value="1"/>
</dbReference>
<dbReference type="InterPro" id="IPR015421">
    <property type="entry name" value="PyrdxlP-dep_Trfase_major"/>
</dbReference>
<reference evidence="3 4" key="1">
    <citation type="submission" date="2017-08" db="EMBL/GenBank/DDBJ databases">
        <title>Reclassification of Bisgaard taxon 37 and 44.</title>
        <authorList>
            <person name="Christensen H."/>
        </authorList>
    </citation>
    <scope>NUCLEOTIDE SEQUENCE [LARGE SCALE GENOMIC DNA]</scope>
    <source>
        <strain evidence="3 4">111</strain>
    </source>
</reference>
<proteinExistence type="predicted"/>
<dbReference type="AlphaFoldDB" id="A0A3A1YBL8"/>
<evidence type="ECO:0000256" key="1">
    <source>
        <dbReference type="ARBA" id="ARBA00022898"/>
    </source>
</evidence>
<evidence type="ECO:0000313" key="3">
    <source>
        <dbReference type="EMBL" id="RIY34609.1"/>
    </source>
</evidence>
<accession>A0A3A1YBL8</accession>
<keyword evidence="4" id="KW-1185">Reference proteome</keyword>
<feature type="domain" description="Aminotransferase class V" evidence="2">
    <location>
        <begin position="370"/>
        <end position="537"/>
    </location>
</feature>
<comment type="caution">
    <text evidence="3">The sequence shown here is derived from an EMBL/GenBank/DDBJ whole genome shotgun (WGS) entry which is preliminary data.</text>
</comment>
<dbReference type="Proteomes" id="UP000265916">
    <property type="component" value="Unassembled WGS sequence"/>
</dbReference>
<feature type="domain" description="Aminotransferase class V" evidence="2">
    <location>
        <begin position="38"/>
        <end position="282"/>
    </location>
</feature>
<dbReference type="Gene3D" id="3.40.640.10">
    <property type="entry name" value="Type I PLP-dependent aspartate aminotransferase-like (Major domain)"/>
    <property type="match status" value="2"/>
</dbReference>
<dbReference type="InterPro" id="IPR015424">
    <property type="entry name" value="PyrdxlP-dep_Trfase"/>
</dbReference>
<name>A0A3A1YBL8_9GAMM</name>
<dbReference type="InterPro" id="IPR015422">
    <property type="entry name" value="PyrdxlP-dep_Trfase_small"/>
</dbReference>